<evidence type="ECO:0000313" key="2">
    <source>
        <dbReference type="Proteomes" id="UP000327157"/>
    </source>
</evidence>
<sequence length="348" mass="38766">MVRFLFTNGVVSPPATTPPVAAFLETHPGAYTTSRTHNDASFVLFWEKHLRRLADSVTILYNSNPQLLFGPHCKTTPPSLPSLSSNSISLRSTIRELVNRSMKQVLPIAMEERREGEELSITALVSGNLEKLRVGDEGFDVSIYIGSYAPAVFGIRENGAFLAVVGRGRDLAAAKYSDWVRMRKSLERLRPPKGTELLLSNDGDRILEGTVSNLFVVRRKDISEAKAKSMHCFEVQTAPLSGVLPGIIRQVVIEVCLSKGIPLREVAPLWSEREYWAEAFITSSLRLLQHAKTISFPSSWESLDSNSLEDITWIDKHFEDGPGMITTIIQKEVLEKAVLEGYSVSYFV</sequence>
<dbReference type="InterPro" id="IPR036038">
    <property type="entry name" value="Aminotransferase-like"/>
</dbReference>
<reference evidence="2" key="2">
    <citation type="submission" date="2019-10" db="EMBL/GenBank/DDBJ databases">
        <title>A de novo genome assembly of a pear dwarfing rootstock.</title>
        <authorList>
            <person name="Wang F."/>
            <person name="Wang J."/>
            <person name="Li S."/>
            <person name="Zhang Y."/>
            <person name="Fang M."/>
            <person name="Ma L."/>
            <person name="Zhao Y."/>
            <person name="Jiang S."/>
        </authorList>
    </citation>
    <scope>NUCLEOTIDE SEQUENCE [LARGE SCALE GENOMIC DNA]</scope>
</reference>
<keyword evidence="2" id="KW-1185">Reference proteome</keyword>
<dbReference type="GO" id="GO:0003824">
    <property type="term" value="F:catalytic activity"/>
    <property type="evidence" value="ECO:0007669"/>
    <property type="project" value="InterPro"/>
</dbReference>
<dbReference type="SUPFAM" id="SSF56752">
    <property type="entry name" value="D-aminoacid aminotransferase-like PLP-dependent enzymes"/>
    <property type="match status" value="1"/>
</dbReference>
<name>A0A5N5F5S3_9ROSA</name>
<dbReference type="EMBL" id="SMOL01000768">
    <property type="protein sequence ID" value="KAB2598123.1"/>
    <property type="molecule type" value="Genomic_DNA"/>
</dbReference>
<organism evidence="1 2">
    <name type="scientific">Pyrus ussuriensis x Pyrus communis</name>
    <dbReference type="NCBI Taxonomy" id="2448454"/>
    <lineage>
        <taxon>Eukaryota</taxon>
        <taxon>Viridiplantae</taxon>
        <taxon>Streptophyta</taxon>
        <taxon>Embryophyta</taxon>
        <taxon>Tracheophyta</taxon>
        <taxon>Spermatophyta</taxon>
        <taxon>Magnoliopsida</taxon>
        <taxon>eudicotyledons</taxon>
        <taxon>Gunneridae</taxon>
        <taxon>Pentapetalae</taxon>
        <taxon>rosids</taxon>
        <taxon>fabids</taxon>
        <taxon>Rosales</taxon>
        <taxon>Rosaceae</taxon>
        <taxon>Amygdaloideae</taxon>
        <taxon>Maleae</taxon>
        <taxon>Pyrus</taxon>
    </lineage>
</organism>
<evidence type="ECO:0000313" key="1">
    <source>
        <dbReference type="EMBL" id="KAB2598123.1"/>
    </source>
</evidence>
<dbReference type="InterPro" id="IPR043132">
    <property type="entry name" value="BCAT-like_C"/>
</dbReference>
<accession>A0A5N5F5S3</accession>
<dbReference type="AlphaFoldDB" id="A0A5N5F5S3"/>
<dbReference type="Pfam" id="PF01063">
    <property type="entry name" value="Aminotran_4"/>
    <property type="match status" value="1"/>
</dbReference>
<reference evidence="1 2" key="3">
    <citation type="submission" date="2019-11" db="EMBL/GenBank/DDBJ databases">
        <title>A de novo genome assembly of a pear dwarfing rootstock.</title>
        <authorList>
            <person name="Wang F."/>
            <person name="Wang J."/>
            <person name="Li S."/>
            <person name="Zhang Y."/>
            <person name="Fang M."/>
            <person name="Ma L."/>
            <person name="Zhao Y."/>
            <person name="Jiang S."/>
        </authorList>
    </citation>
    <scope>NUCLEOTIDE SEQUENCE [LARGE SCALE GENOMIC DNA]</scope>
    <source>
        <strain evidence="1">S2</strain>
        <tissue evidence="1">Leaf</tissue>
    </source>
</reference>
<dbReference type="PANTHER" id="PTHR47703:SF2">
    <property type="entry name" value="D-AMINOACID AMINOTRANSFERASE-LIKE PLP-DEPENDENT ENZYMES SUPERFAMILY PROTEIN"/>
    <property type="match status" value="1"/>
</dbReference>
<dbReference type="Proteomes" id="UP000327157">
    <property type="component" value="Chromosome 1"/>
</dbReference>
<gene>
    <name evidence="1" type="ORF">D8674_001043</name>
</gene>
<comment type="caution">
    <text evidence="1">The sequence shown here is derived from an EMBL/GenBank/DDBJ whole genome shotgun (WGS) entry which is preliminary data.</text>
</comment>
<proteinExistence type="predicted"/>
<reference evidence="1 2" key="1">
    <citation type="submission" date="2019-09" db="EMBL/GenBank/DDBJ databases">
        <authorList>
            <person name="Ou C."/>
        </authorList>
    </citation>
    <scope>NUCLEOTIDE SEQUENCE [LARGE SCALE GENOMIC DNA]</scope>
    <source>
        <strain evidence="1">S2</strain>
        <tissue evidence="1">Leaf</tissue>
    </source>
</reference>
<protein>
    <submittedName>
        <fullName evidence="1">Uncharacterized protein</fullName>
    </submittedName>
</protein>
<dbReference type="InterPro" id="IPR001544">
    <property type="entry name" value="Aminotrans_IV"/>
</dbReference>
<dbReference type="Gene3D" id="3.20.10.10">
    <property type="entry name" value="D-amino Acid Aminotransferase, subunit A, domain 2"/>
    <property type="match status" value="1"/>
</dbReference>
<dbReference type="PANTHER" id="PTHR47703">
    <property type="entry name" value="D-AMINOACID AMINOTRANSFERASE-LIKE PLP-DEPENDENT ENZYMES SUPERFAMILY PROTEIN"/>
    <property type="match status" value="1"/>
</dbReference>
<dbReference type="OrthoDB" id="59470at2759"/>